<dbReference type="AlphaFoldDB" id="A0AAE1CTH9"/>
<name>A0AAE1CTH9_9GAST</name>
<reference evidence="1" key="1">
    <citation type="journal article" date="2023" name="G3 (Bethesda)">
        <title>A reference genome for the long-term kleptoplast-retaining sea slug Elysia crispata morphotype clarki.</title>
        <authorList>
            <person name="Eastman K.E."/>
            <person name="Pendleton A.L."/>
            <person name="Shaikh M.A."/>
            <person name="Suttiyut T."/>
            <person name="Ogas R."/>
            <person name="Tomko P."/>
            <person name="Gavelis G."/>
            <person name="Widhalm J.R."/>
            <person name="Wisecaver J.H."/>
        </authorList>
    </citation>
    <scope>NUCLEOTIDE SEQUENCE</scope>
    <source>
        <strain evidence="1">ECLA1</strain>
    </source>
</reference>
<evidence type="ECO:0000313" key="2">
    <source>
        <dbReference type="Proteomes" id="UP001283361"/>
    </source>
</evidence>
<organism evidence="1 2">
    <name type="scientific">Elysia crispata</name>
    <name type="common">lettuce slug</name>
    <dbReference type="NCBI Taxonomy" id="231223"/>
    <lineage>
        <taxon>Eukaryota</taxon>
        <taxon>Metazoa</taxon>
        <taxon>Spiralia</taxon>
        <taxon>Lophotrochozoa</taxon>
        <taxon>Mollusca</taxon>
        <taxon>Gastropoda</taxon>
        <taxon>Heterobranchia</taxon>
        <taxon>Euthyneura</taxon>
        <taxon>Panpulmonata</taxon>
        <taxon>Sacoglossa</taxon>
        <taxon>Placobranchoidea</taxon>
        <taxon>Plakobranchidae</taxon>
        <taxon>Elysia</taxon>
    </lineage>
</organism>
<sequence length="127" mass="14618">MLIPPIVYTGMIAKIRRNNFIPRPVVTLSRSRISRYMLGLLGRDKGDKKELNQIRKLAARAIEPEVSMRRGAVERKKIQRLVMMIELSGDEETVEMGGTEDNIRTSSQHKNHFRCNARNSSVEILKR</sequence>
<proteinExistence type="predicted"/>
<accession>A0AAE1CTH9</accession>
<protein>
    <submittedName>
        <fullName evidence="1">Uncharacterized protein</fullName>
    </submittedName>
</protein>
<keyword evidence="2" id="KW-1185">Reference proteome</keyword>
<comment type="caution">
    <text evidence="1">The sequence shown here is derived from an EMBL/GenBank/DDBJ whole genome shotgun (WGS) entry which is preliminary data.</text>
</comment>
<dbReference type="Proteomes" id="UP001283361">
    <property type="component" value="Unassembled WGS sequence"/>
</dbReference>
<dbReference type="EMBL" id="JAWDGP010006844">
    <property type="protein sequence ID" value="KAK3734650.1"/>
    <property type="molecule type" value="Genomic_DNA"/>
</dbReference>
<evidence type="ECO:0000313" key="1">
    <source>
        <dbReference type="EMBL" id="KAK3734650.1"/>
    </source>
</evidence>
<gene>
    <name evidence="1" type="ORF">RRG08_003557</name>
</gene>